<feature type="domain" description="Ig-like" evidence="6">
    <location>
        <begin position="741"/>
        <end position="819"/>
    </location>
</feature>
<dbReference type="PROSITE" id="PS50215">
    <property type="entry name" value="ADAM_MEPRO"/>
    <property type="match status" value="1"/>
</dbReference>
<keyword evidence="2" id="KW-1015">Disulfide bond</keyword>
<dbReference type="InterPro" id="IPR018247">
    <property type="entry name" value="EF_Hand_1_Ca_BS"/>
</dbReference>
<keyword evidence="4" id="KW-0393">Immunoglobulin domain</keyword>
<feature type="domain" description="Peptidase M12B" evidence="5">
    <location>
        <begin position="136"/>
        <end position="351"/>
    </location>
</feature>
<dbReference type="SUPFAM" id="SSF55486">
    <property type="entry name" value="Metalloproteases ('zincins'), catalytic domain"/>
    <property type="match status" value="1"/>
</dbReference>
<reference evidence="7" key="1">
    <citation type="submission" date="2021-03" db="EMBL/GenBank/DDBJ databases">
        <title>Acanthopleuribacteraceae sp. M133.</title>
        <authorList>
            <person name="Wang G."/>
        </authorList>
    </citation>
    <scope>NUCLEOTIDE SEQUENCE</scope>
    <source>
        <strain evidence="7">M133</strain>
    </source>
</reference>
<dbReference type="GO" id="GO:0004222">
    <property type="term" value="F:metalloendopeptidase activity"/>
    <property type="evidence" value="ECO:0007669"/>
    <property type="project" value="InterPro"/>
</dbReference>
<proteinExistence type="predicted"/>
<dbReference type="InterPro" id="IPR052598">
    <property type="entry name" value="IgSF_CEA-related"/>
</dbReference>
<keyword evidence="1" id="KW-0732">Signal</keyword>
<dbReference type="GO" id="GO:0006508">
    <property type="term" value="P:proteolysis"/>
    <property type="evidence" value="ECO:0007669"/>
    <property type="project" value="InterPro"/>
</dbReference>
<evidence type="ECO:0000256" key="2">
    <source>
        <dbReference type="ARBA" id="ARBA00023157"/>
    </source>
</evidence>
<dbReference type="CDD" id="cd00096">
    <property type="entry name" value="Ig"/>
    <property type="match status" value="1"/>
</dbReference>
<sequence>MELTRFEVFAPDAQLIVHTDAGEIREPMPGHRYFKGQIAGEPNSYAFLSVREQGGVRGLVTRGGRYWVLDDGGDAQRRGQSLGYREVSGDEILAGNENGYACGTDDIAVPADKRNAGPDHEVPGNQPSLGKRGGAYFATIAVETDYEYFQMFGNRQDALDYIGDIFGYLSGIYERDVNTALVVGDVSIWETSSDPWSATSTSCGLYEFGKYWNDNHSGTTRTIAHFMSGKRSGGGIAWVGVLCRGGFNYPKGSCSISGNATDNYGGAYGLSGSLNGNFNIDNPQVLWDTVVVAHEIGHNFNSPHTHCYGGIGGNSEPIDKCYGSQSGCYSGAASLPCGQTGAGCGTIMSYCHLLSGGIRNIAMNFGVNHAHGVEPQRVASRMSDHVVSRASSNPSCLPQACDLPSISVHPLQQAACEGGNRTLTVTASGSGLSYQWYKDGQPIANATSASLSLPNLQVSQSGNYSCTVSNGCGSVQSNSGFLTVYQSVSIATQPVSQNSCTGQNVTLSVDADGSGLTYQWRKNGQVMAGQTSANLHLSNLTLADAGNYDCLVTGHCNAVTTSAVSLSVGEGVAITSHPQGTQVCTDASISFSVAATGSSLSYQWRRNGQNIQGANTATLNLTNVQPGDLGSYSCVVSNSCNEVTSSSAFLTVLDRPLITGQPEGQTICQWQDVTLSATVNETGFTYQWRKNGQNIPGATSRILELNRVEPEDAGAYDLVVSSESCGSATSSVAVVLVRDLPRFTLEPQSSSQCLGDVVTLRADATSSEEIVYMWRFNGNDLPNTNSNTLSVNLDSPDKAGRYECTARNACGLIRSREVTLTLDGELGVTLSPPVIAQGLLPITLRSNISCFSDSLNVTWYNMNDGSVLGTGNTDYAFSGRLAETTLVEIEVEQPSAGSTVSDQALVLVSENSAFDDLDGDGCNTMADLWMLAEEWRNTYVGDPNGDGFIDVLDYQYINTDDSYPCDN</sequence>
<dbReference type="Gene3D" id="2.60.40.10">
    <property type="entry name" value="Immunoglobulins"/>
    <property type="match status" value="5"/>
</dbReference>
<evidence type="ECO:0000259" key="5">
    <source>
        <dbReference type="PROSITE" id="PS50215"/>
    </source>
</evidence>
<dbReference type="InterPro" id="IPR003599">
    <property type="entry name" value="Ig_sub"/>
</dbReference>
<dbReference type="EMBL" id="CP071793">
    <property type="protein sequence ID" value="QTD51664.1"/>
    <property type="molecule type" value="Genomic_DNA"/>
</dbReference>
<dbReference type="RefSeq" id="WP_237381790.1">
    <property type="nucleotide sequence ID" value="NZ_CP071793.1"/>
</dbReference>
<dbReference type="PROSITE" id="PS50835">
    <property type="entry name" value="IG_LIKE"/>
    <property type="match status" value="5"/>
</dbReference>
<dbReference type="KEGG" id="scor:J3U87_04270"/>
<dbReference type="PANTHER" id="PTHR44337">
    <property type="entry name" value="CARCINOEMBRYONIC ANTIGEN-RELATED CELL ADHESION MOLECULE 8"/>
    <property type="match status" value="1"/>
</dbReference>
<dbReference type="SMART" id="SM00408">
    <property type="entry name" value="IGc2"/>
    <property type="match status" value="5"/>
</dbReference>
<dbReference type="SMART" id="SM00409">
    <property type="entry name" value="IG"/>
    <property type="match status" value="5"/>
</dbReference>
<dbReference type="Pfam" id="PF13927">
    <property type="entry name" value="Ig_3"/>
    <property type="match status" value="4"/>
</dbReference>
<dbReference type="InterPro" id="IPR007110">
    <property type="entry name" value="Ig-like_dom"/>
</dbReference>
<evidence type="ECO:0000259" key="6">
    <source>
        <dbReference type="PROSITE" id="PS50835"/>
    </source>
</evidence>
<dbReference type="InterPro" id="IPR036179">
    <property type="entry name" value="Ig-like_dom_sf"/>
</dbReference>
<dbReference type="PANTHER" id="PTHR44337:SF20">
    <property type="entry name" value="CARCINOEMBRYONIC ANTIGEN-RELATED CELL ADHESION MOLECULE 5-RELATED"/>
    <property type="match status" value="1"/>
</dbReference>
<organism evidence="7 8">
    <name type="scientific">Sulfidibacter corallicola</name>
    <dbReference type="NCBI Taxonomy" id="2818388"/>
    <lineage>
        <taxon>Bacteria</taxon>
        <taxon>Pseudomonadati</taxon>
        <taxon>Acidobacteriota</taxon>
        <taxon>Holophagae</taxon>
        <taxon>Acanthopleuribacterales</taxon>
        <taxon>Acanthopleuribacteraceae</taxon>
        <taxon>Sulfidibacter</taxon>
    </lineage>
</organism>
<feature type="domain" description="Ig-like" evidence="6">
    <location>
        <begin position="404"/>
        <end position="489"/>
    </location>
</feature>
<dbReference type="SUPFAM" id="SSF48726">
    <property type="entry name" value="Immunoglobulin"/>
    <property type="match status" value="5"/>
</dbReference>
<evidence type="ECO:0000313" key="7">
    <source>
        <dbReference type="EMBL" id="QTD51664.1"/>
    </source>
</evidence>
<feature type="domain" description="Ig-like" evidence="6">
    <location>
        <begin position="502"/>
        <end position="553"/>
    </location>
</feature>
<gene>
    <name evidence="7" type="ORF">J3U87_04270</name>
</gene>
<dbReference type="AlphaFoldDB" id="A0A8A4TR50"/>
<dbReference type="Proteomes" id="UP000663929">
    <property type="component" value="Chromosome"/>
</dbReference>
<feature type="domain" description="Ig-like" evidence="6">
    <location>
        <begin position="656"/>
        <end position="735"/>
    </location>
</feature>
<evidence type="ECO:0000256" key="4">
    <source>
        <dbReference type="ARBA" id="ARBA00023319"/>
    </source>
</evidence>
<dbReference type="PROSITE" id="PS00018">
    <property type="entry name" value="EF_HAND_1"/>
    <property type="match status" value="1"/>
</dbReference>
<keyword evidence="8" id="KW-1185">Reference proteome</keyword>
<feature type="domain" description="Ig-like" evidence="6">
    <location>
        <begin position="557"/>
        <end position="651"/>
    </location>
</feature>
<dbReference type="InterPro" id="IPR013783">
    <property type="entry name" value="Ig-like_fold"/>
</dbReference>
<dbReference type="Gene3D" id="3.40.390.10">
    <property type="entry name" value="Collagenase (Catalytic Domain)"/>
    <property type="match status" value="1"/>
</dbReference>
<dbReference type="InterPro" id="IPR024079">
    <property type="entry name" value="MetalloPept_cat_dom_sf"/>
</dbReference>
<dbReference type="InterPro" id="IPR003598">
    <property type="entry name" value="Ig_sub2"/>
</dbReference>
<keyword evidence="3" id="KW-0325">Glycoprotein</keyword>
<evidence type="ECO:0000256" key="1">
    <source>
        <dbReference type="ARBA" id="ARBA00022729"/>
    </source>
</evidence>
<dbReference type="Pfam" id="PF13688">
    <property type="entry name" value="Reprolysin_5"/>
    <property type="match status" value="1"/>
</dbReference>
<dbReference type="InterPro" id="IPR001590">
    <property type="entry name" value="Peptidase_M12B"/>
</dbReference>
<protein>
    <submittedName>
        <fullName evidence="7">Immunoglobulin domain-containing protein</fullName>
    </submittedName>
</protein>
<evidence type="ECO:0000313" key="8">
    <source>
        <dbReference type="Proteomes" id="UP000663929"/>
    </source>
</evidence>
<evidence type="ECO:0000256" key="3">
    <source>
        <dbReference type="ARBA" id="ARBA00023180"/>
    </source>
</evidence>
<name>A0A8A4TR50_SULCO</name>
<accession>A0A8A4TR50</accession>